<dbReference type="GO" id="GO:0005506">
    <property type="term" value="F:iron ion binding"/>
    <property type="evidence" value="ECO:0007669"/>
    <property type="project" value="InterPro"/>
</dbReference>
<dbReference type="EMBL" id="CAIJEN010000007">
    <property type="protein sequence ID" value="CAD0089129.1"/>
    <property type="molecule type" value="Genomic_DNA"/>
</dbReference>
<feature type="transmembrane region" description="Helical" evidence="7">
    <location>
        <begin position="6"/>
        <end position="27"/>
    </location>
</feature>
<keyword evidence="4 5" id="KW-0408">Iron</keyword>
<keyword evidence="7" id="KW-1133">Transmembrane helix</keyword>
<accession>A0A9N8PCC2</accession>
<evidence type="ECO:0000313" key="9">
    <source>
        <dbReference type="Proteomes" id="UP000716446"/>
    </source>
</evidence>
<dbReference type="GO" id="GO:0004497">
    <property type="term" value="F:monooxygenase activity"/>
    <property type="evidence" value="ECO:0007669"/>
    <property type="project" value="UniProtKB-KW"/>
</dbReference>
<dbReference type="PRINTS" id="PR00385">
    <property type="entry name" value="P450"/>
</dbReference>
<evidence type="ECO:0000256" key="1">
    <source>
        <dbReference type="ARBA" id="ARBA00001971"/>
    </source>
</evidence>
<name>A0A9N8PCC2_9PEZI</name>
<keyword evidence="7" id="KW-0472">Membrane</keyword>
<dbReference type="PRINTS" id="PR00465">
    <property type="entry name" value="EP450IV"/>
</dbReference>
<reference evidence="8" key="1">
    <citation type="submission" date="2020-06" db="EMBL/GenBank/DDBJ databases">
        <authorList>
            <person name="Onetto C."/>
        </authorList>
    </citation>
    <scope>NUCLEOTIDE SEQUENCE</scope>
</reference>
<evidence type="ECO:0008006" key="10">
    <source>
        <dbReference type="Google" id="ProtNLM"/>
    </source>
</evidence>
<evidence type="ECO:0000313" key="8">
    <source>
        <dbReference type="EMBL" id="CAD0089129.1"/>
    </source>
</evidence>
<dbReference type="PANTHER" id="PTHR24305:SF166">
    <property type="entry name" value="CYTOCHROME P450 12A4, MITOCHONDRIAL-RELATED"/>
    <property type="match status" value="1"/>
</dbReference>
<evidence type="ECO:0000256" key="6">
    <source>
        <dbReference type="RuleBase" id="RU000461"/>
    </source>
</evidence>
<evidence type="ECO:0000256" key="7">
    <source>
        <dbReference type="SAM" id="Phobius"/>
    </source>
</evidence>
<keyword evidence="7" id="KW-0812">Transmembrane</keyword>
<dbReference type="InterPro" id="IPR036396">
    <property type="entry name" value="Cyt_P450_sf"/>
</dbReference>
<dbReference type="Pfam" id="PF00067">
    <property type="entry name" value="p450"/>
    <property type="match status" value="2"/>
</dbReference>
<feature type="binding site" description="axial binding residue" evidence="5">
    <location>
        <position position="478"/>
    </location>
    <ligand>
        <name>heme</name>
        <dbReference type="ChEBI" id="CHEBI:30413"/>
    </ligand>
    <ligandPart>
        <name>Fe</name>
        <dbReference type="ChEBI" id="CHEBI:18248"/>
    </ligandPart>
</feature>
<dbReference type="GO" id="GO:0020037">
    <property type="term" value="F:heme binding"/>
    <property type="evidence" value="ECO:0007669"/>
    <property type="project" value="InterPro"/>
</dbReference>
<protein>
    <recommendedName>
        <fullName evidence="10">Cytochrome P450</fullName>
    </recommendedName>
</protein>
<evidence type="ECO:0000256" key="3">
    <source>
        <dbReference type="ARBA" id="ARBA00022723"/>
    </source>
</evidence>
<dbReference type="Proteomes" id="UP000716446">
    <property type="component" value="Unassembled WGS sequence"/>
</dbReference>
<comment type="caution">
    <text evidence="8">The sequence shown here is derived from an EMBL/GenBank/DDBJ whole genome shotgun (WGS) entry which is preliminary data.</text>
</comment>
<dbReference type="Gene3D" id="1.10.630.10">
    <property type="entry name" value="Cytochrome P450"/>
    <property type="match status" value="1"/>
</dbReference>
<evidence type="ECO:0000256" key="2">
    <source>
        <dbReference type="ARBA" id="ARBA00010617"/>
    </source>
</evidence>
<organism evidence="8 9">
    <name type="scientific">Aureobasidium vineae</name>
    <dbReference type="NCBI Taxonomy" id="2773715"/>
    <lineage>
        <taxon>Eukaryota</taxon>
        <taxon>Fungi</taxon>
        <taxon>Dikarya</taxon>
        <taxon>Ascomycota</taxon>
        <taxon>Pezizomycotina</taxon>
        <taxon>Dothideomycetes</taxon>
        <taxon>Dothideomycetidae</taxon>
        <taxon>Dothideales</taxon>
        <taxon>Saccotheciaceae</taxon>
        <taxon>Aureobasidium</taxon>
    </lineage>
</organism>
<dbReference type="InterPro" id="IPR002403">
    <property type="entry name" value="Cyt_P450_E_grp-IV"/>
</dbReference>
<dbReference type="InterPro" id="IPR050121">
    <property type="entry name" value="Cytochrome_P450_monoxygenase"/>
</dbReference>
<keyword evidence="6" id="KW-0560">Oxidoreductase</keyword>
<keyword evidence="9" id="KW-1185">Reference proteome</keyword>
<proteinExistence type="inferred from homology"/>
<dbReference type="PANTHER" id="PTHR24305">
    <property type="entry name" value="CYTOCHROME P450"/>
    <property type="match status" value="1"/>
</dbReference>
<feature type="non-terminal residue" evidence="8">
    <location>
        <position position="540"/>
    </location>
</feature>
<evidence type="ECO:0000256" key="4">
    <source>
        <dbReference type="ARBA" id="ARBA00023004"/>
    </source>
</evidence>
<dbReference type="AlphaFoldDB" id="A0A9N8PCC2"/>
<gene>
    <name evidence="8" type="ORF">AWRI4619_LOCUS5616</name>
</gene>
<dbReference type="PROSITE" id="PS00086">
    <property type="entry name" value="CYTOCHROME_P450"/>
    <property type="match status" value="1"/>
</dbReference>
<feature type="transmembrane region" description="Helical" evidence="7">
    <location>
        <begin position="34"/>
        <end position="58"/>
    </location>
</feature>
<dbReference type="InterPro" id="IPR001128">
    <property type="entry name" value="Cyt_P450"/>
</dbReference>
<dbReference type="SUPFAM" id="SSF48264">
    <property type="entry name" value="Cytochrome P450"/>
    <property type="match status" value="1"/>
</dbReference>
<dbReference type="InterPro" id="IPR017972">
    <property type="entry name" value="Cyt_P450_CS"/>
</dbReference>
<comment type="similarity">
    <text evidence="2 6">Belongs to the cytochrome P450 family.</text>
</comment>
<evidence type="ECO:0000256" key="5">
    <source>
        <dbReference type="PIRSR" id="PIRSR602403-1"/>
    </source>
</evidence>
<keyword evidence="3 5" id="KW-0479">Metal-binding</keyword>
<keyword evidence="5 6" id="KW-0349">Heme</keyword>
<comment type="cofactor">
    <cofactor evidence="1 5">
        <name>heme</name>
        <dbReference type="ChEBI" id="CHEBI:30413"/>
    </cofactor>
</comment>
<keyword evidence="6" id="KW-0503">Monooxygenase</keyword>
<dbReference type="GO" id="GO:0016705">
    <property type="term" value="F:oxidoreductase activity, acting on paired donors, with incorporation or reduction of molecular oxygen"/>
    <property type="evidence" value="ECO:0007669"/>
    <property type="project" value="InterPro"/>
</dbReference>
<sequence>YNYLTMFDYVQFILFATSIPILVNIAFRHPYSWLHAILLANCFAIFSSLCAIIDTVFIQPFFFGSLRDLPTAVQEPIWTRLLKEPTGSDLAKFHGQAPTSQIIRYSGVLNSERLLLTDPKDIKQVMDSEAYEFGRSYLIRRLLSPILGKSSLVENACLLVEEVTTRSLGADGQLLGPDNAIEILKLLEKATFRIVFIAFFGSTVISDHTSVEDLLQEFRDAFSISSGLSTQAEMAWETILPPHLFFGLLPVDDIRKTKKSMLDIKSFCRTQIAQRKSEYTPASRTEPEKNILDTAIKSEDLSDEEILDMCTTFLATGYRTVSVALSWAIYHLSTRPGVQALLRMEVRASFPAPDQKGAAPINPDLLQKMSVLTAICDETLRFSPVVALTYREARTDTLLSGSNQVIPEGTILAISPWAIHRSPIYWRSGDPLSESSSASHTTLPSPSTWDMTRWLSDKKGGARMQSSFMPFGRGPRCCIAEGFARDEMMILLAALVGRFDFSFHSSGRDNNPRPEDLRVAFGVVAKPMRLMVRAQPVFGW</sequence>